<name>A0A6A1WQW1_9ROSI</name>
<evidence type="ECO:0000313" key="2">
    <source>
        <dbReference type="Proteomes" id="UP000516437"/>
    </source>
</evidence>
<keyword evidence="2" id="KW-1185">Reference proteome</keyword>
<reference evidence="1 2" key="1">
    <citation type="journal article" date="2019" name="Plant Biotechnol. J.">
        <title>The red bayberry genome and genetic basis of sex determination.</title>
        <authorList>
            <person name="Jia H.M."/>
            <person name="Jia H.J."/>
            <person name="Cai Q.L."/>
            <person name="Wang Y."/>
            <person name="Zhao H.B."/>
            <person name="Yang W.F."/>
            <person name="Wang G.Y."/>
            <person name="Li Y.H."/>
            <person name="Zhan D.L."/>
            <person name="Shen Y.T."/>
            <person name="Niu Q.F."/>
            <person name="Chang L."/>
            <person name="Qiu J."/>
            <person name="Zhao L."/>
            <person name="Xie H.B."/>
            <person name="Fu W.Y."/>
            <person name="Jin J."/>
            <person name="Li X.W."/>
            <person name="Jiao Y."/>
            <person name="Zhou C.C."/>
            <person name="Tu T."/>
            <person name="Chai C.Y."/>
            <person name="Gao J.L."/>
            <person name="Fan L.J."/>
            <person name="van de Weg E."/>
            <person name="Wang J.Y."/>
            <person name="Gao Z.S."/>
        </authorList>
    </citation>
    <scope>NUCLEOTIDE SEQUENCE [LARGE SCALE GENOMIC DNA]</scope>
    <source>
        <tissue evidence="1">Leaves</tissue>
    </source>
</reference>
<dbReference type="AlphaFoldDB" id="A0A6A1WQW1"/>
<dbReference type="Proteomes" id="UP000516437">
    <property type="component" value="Chromosome 1"/>
</dbReference>
<organism evidence="1 2">
    <name type="scientific">Morella rubra</name>
    <name type="common">Chinese bayberry</name>
    <dbReference type="NCBI Taxonomy" id="262757"/>
    <lineage>
        <taxon>Eukaryota</taxon>
        <taxon>Viridiplantae</taxon>
        <taxon>Streptophyta</taxon>
        <taxon>Embryophyta</taxon>
        <taxon>Tracheophyta</taxon>
        <taxon>Spermatophyta</taxon>
        <taxon>Magnoliopsida</taxon>
        <taxon>eudicotyledons</taxon>
        <taxon>Gunneridae</taxon>
        <taxon>Pentapetalae</taxon>
        <taxon>rosids</taxon>
        <taxon>fabids</taxon>
        <taxon>Fagales</taxon>
        <taxon>Myricaceae</taxon>
        <taxon>Morella</taxon>
    </lineage>
</organism>
<sequence length="233" mass="26602">MTGKPSAMSDAIEKMSNMKLFSNEGMPLSCSKPLRIVVKAQSGDDSTMTEQDVEVLISYLRPKGPYTCYWADLYDYYDYHDLSPSLEQRLKSSLLFFPKIHYHHDAESLSPESKPRLVQSSSDAKPRLCWTRSSFKPKPGFVRTRSSSLWIKTRAHDLPELRDMCRNLMSRIGAQRHARHHSADFKYDALSYALNFEDDKINAGASDDQLPLRNFSSRLPPPPSSRVMITAYS</sequence>
<dbReference type="EMBL" id="RXIC02000019">
    <property type="protein sequence ID" value="KAB1227043.1"/>
    <property type="molecule type" value="Genomic_DNA"/>
</dbReference>
<gene>
    <name evidence="1" type="ORF">CJ030_MR1G014935</name>
</gene>
<proteinExistence type="predicted"/>
<dbReference type="OrthoDB" id="657187at2759"/>
<dbReference type="PANTHER" id="PTHR33168">
    <property type="entry name" value="STRESS INDUCED PROTEIN-RELATED"/>
    <property type="match status" value="1"/>
</dbReference>
<evidence type="ECO:0000313" key="1">
    <source>
        <dbReference type="EMBL" id="KAB1227043.1"/>
    </source>
</evidence>
<comment type="caution">
    <text evidence="1">The sequence shown here is derived from an EMBL/GenBank/DDBJ whole genome shotgun (WGS) entry which is preliminary data.</text>
</comment>
<accession>A0A6A1WQW1</accession>
<protein>
    <submittedName>
        <fullName evidence="1">Uncharacterized protein</fullName>
    </submittedName>
</protein>